<dbReference type="EMBL" id="KB870812">
    <property type="protein sequence ID" value="EOA12712.1"/>
    <property type="molecule type" value="Genomic_DNA"/>
</dbReference>
<accession>R0EUD3</accession>
<dbReference type="PANTHER" id="PTHR34222">
    <property type="entry name" value="GAG_PRE-INTEGRS DOMAIN-CONTAINING PROTEIN"/>
    <property type="match status" value="1"/>
</dbReference>
<dbReference type="eggNOG" id="KOG0017">
    <property type="taxonomic scope" value="Eukaryota"/>
</dbReference>
<dbReference type="Proteomes" id="UP000029121">
    <property type="component" value="Unassembled WGS sequence"/>
</dbReference>
<evidence type="ECO:0000313" key="3">
    <source>
        <dbReference type="Proteomes" id="UP000029121"/>
    </source>
</evidence>
<dbReference type="Pfam" id="PF13963">
    <property type="entry name" value="Transpos_assoc"/>
    <property type="match status" value="1"/>
</dbReference>
<dbReference type="PANTHER" id="PTHR34222:SF28">
    <property type="entry name" value="CCHC-TYPE DOMAIN-CONTAINING PROTEIN"/>
    <property type="match status" value="1"/>
</dbReference>
<dbReference type="AlphaFoldDB" id="R0EUD3"/>
<proteinExistence type="predicted"/>
<dbReference type="InterPro" id="IPR029480">
    <property type="entry name" value="Transpos_assoc"/>
</dbReference>
<protein>
    <recommendedName>
        <fullName evidence="1">Transposase-associated domain-containing protein</fullName>
    </recommendedName>
</protein>
<evidence type="ECO:0000259" key="1">
    <source>
        <dbReference type="Pfam" id="PF13963"/>
    </source>
</evidence>
<gene>
    <name evidence="2" type="ORF">CARUB_v10028038mg</name>
</gene>
<sequence>MGARKFVFGVASSMGNPTEMFCPCVDCRNVCHWLIQTVLDHLVIRGMDEKYKRNPFWSKHGEKRDKTAVVFPTSEEEAYELLRTASLSLKLITKINMRSVRLQKIMSLGRRREQQASQVAFLAQRSHVSAGNNDKSTLVCSSCKRTGHMAETCFQVIGYPELWGDRSRRGGRGGREAGRGRGSISRANAVVTQPLHDVSVECERSGYTGLTNEQQSTLIKYLDEKQGTLTRLNGVCLSL</sequence>
<reference evidence="3" key="1">
    <citation type="journal article" date="2013" name="Nat. Genet.">
        <title>The Capsella rubella genome and the genomic consequences of rapid mating system evolution.</title>
        <authorList>
            <person name="Slotte T."/>
            <person name="Hazzouri K.M."/>
            <person name="Agren J.A."/>
            <person name="Koenig D."/>
            <person name="Maumus F."/>
            <person name="Guo Y.L."/>
            <person name="Steige K."/>
            <person name="Platts A.E."/>
            <person name="Escobar J.S."/>
            <person name="Newman L.K."/>
            <person name="Wang W."/>
            <person name="Mandakova T."/>
            <person name="Vello E."/>
            <person name="Smith L.M."/>
            <person name="Henz S.R."/>
            <person name="Steffen J."/>
            <person name="Takuno S."/>
            <person name="Brandvain Y."/>
            <person name="Coop G."/>
            <person name="Andolfatto P."/>
            <person name="Hu T.T."/>
            <person name="Blanchette M."/>
            <person name="Clark R.M."/>
            <person name="Quesneville H."/>
            <person name="Nordborg M."/>
            <person name="Gaut B.S."/>
            <person name="Lysak M.A."/>
            <person name="Jenkins J."/>
            <person name="Grimwood J."/>
            <person name="Chapman J."/>
            <person name="Prochnik S."/>
            <person name="Shu S."/>
            <person name="Rokhsar D."/>
            <person name="Schmutz J."/>
            <person name="Weigel D."/>
            <person name="Wright S.I."/>
        </authorList>
    </citation>
    <scope>NUCLEOTIDE SEQUENCE [LARGE SCALE GENOMIC DNA]</scope>
    <source>
        <strain evidence="3">cv. Monte Gargano</strain>
    </source>
</reference>
<organism evidence="2 3">
    <name type="scientific">Capsella rubella</name>
    <dbReference type="NCBI Taxonomy" id="81985"/>
    <lineage>
        <taxon>Eukaryota</taxon>
        <taxon>Viridiplantae</taxon>
        <taxon>Streptophyta</taxon>
        <taxon>Embryophyta</taxon>
        <taxon>Tracheophyta</taxon>
        <taxon>Spermatophyta</taxon>
        <taxon>Magnoliopsida</taxon>
        <taxon>eudicotyledons</taxon>
        <taxon>Gunneridae</taxon>
        <taxon>Pentapetalae</taxon>
        <taxon>rosids</taxon>
        <taxon>malvids</taxon>
        <taxon>Brassicales</taxon>
        <taxon>Brassicaceae</taxon>
        <taxon>Camelineae</taxon>
        <taxon>Capsella</taxon>
    </lineage>
</organism>
<name>R0EUD3_9BRAS</name>
<evidence type="ECO:0000313" key="2">
    <source>
        <dbReference type="EMBL" id="EOA12712.1"/>
    </source>
</evidence>
<feature type="domain" description="Transposase-associated" evidence="1">
    <location>
        <begin position="2"/>
        <end position="62"/>
    </location>
</feature>
<keyword evidence="3" id="KW-1185">Reference proteome</keyword>